<gene>
    <name evidence="6" type="primary">uxaB</name>
    <name evidence="6" type="ORF">ERS852381_00803</name>
</gene>
<comment type="catalytic activity">
    <reaction evidence="3">
        <text>D-mannitol 1-phosphate + NAD(+) = beta-D-fructose 6-phosphate + NADH + H(+)</text>
        <dbReference type="Rhea" id="RHEA:19661"/>
        <dbReference type="ChEBI" id="CHEBI:15378"/>
        <dbReference type="ChEBI" id="CHEBI:57540"/>
        <dbReference type="ChEBI" id="CHEBI:57634"/>
        <dbReference type="ChEBI" id="CHEBI:57945"/>
        <dbReference type="ChEBI" id="CHEBI:61381"/>
        <dbReference type="EC" id="1.1.1.17"/>
    </reaction>
</comment>
<dbReference type="GO" id="GO:0019592">
    <property type="term" value="P:mannitol catabolic process"/>
    <property type="evidence" value="ECO:0007669"/>
    <property type="project" value="TreeGrafter"/>
</dbReference>
<evidence type="ECO:0000259" key="5">
    <source>
        <dbReference type="Pfam" id="PF08125"/>
    </source>
</evidence>
<evidence type="ECO:0000256" key="3">
    <source>
        <dbReference type="ARBA" id="ARBA00048615"/>
    </source>
</evidence>
<dbReference type="EC" id="1.1.1.58" evidence="6"/>
<reference evidence="6 7" key="1">
    <citation type="submission" date="2015-09" db="EMBL/GenBank/DDBJ databases">
        <authorList>
            <consortium name="Pathogen Informatics"/>
        </authorList>
    </citation>
    <scope>NUCLEOTIDE SEQUENCE [LARGE SCALE GENOMIC DNA]</scope>
    <source>
        <strain evidence="6 7">2789STDY5608823</strain>
    </source>
</reference>
<dbReference type="AlphaFoldDB" id="A0A174ALV0"/>
<dbReference type="PANTHER" id="PTHR30524">
    <property type="entry name" value="MANNITOL-1-PHOSPHATE 5-DEHYDROGENASE"/>
    <property type="match status" value="1"/>
</dbReference>
<feature type="domain" description="Mannitol dehydrogenase C-terminal" evidence="5">
    <location>
        <begin position="284"/>
        <end position="487"/>
    </location>
</feature>
<name>A0A174ALV0_9ACTN</name>
<evidence type="ECO:0000256" key="1">
    <source>
        <dbReference type="ARBA" id="ARBA00023002"/>
    </source>
</evidence>
<keyword evidence="1 6" id="KW-0560">Oxidoreductase</keyword>
<proteinExistence type="predicted"/>
<dbReference type="InterPro" id="IPR036291">
    <property type="entry name" value="NAD(P)-bd_dom_sf"/>
</dbReference>
<dbReference type="GO" id="GO:0008926">
    <property type="term" value="F:mannitol-1-phosphate 5-dehydrogenase activity"/>
    <property type="evidence" value="ECO:0007669"/>
    <property type="project" value="UniProtKB-EC"/>
</dbReference>
<dbReference type="RefSeq" id="WP_055285980.1">
    <property type="nucleotide sequence ID" value="NZ_CYYP01000005.1"/>
</dbReference>
<keyword evidence="2" id="KW-0520">NAD</keyword>
<dbReference type="InterPro" id="IPR008927">
    <property type="entry name" value="6-PGluconate_DH-like_C_sf"/>
</dbReference>
<dbReference type="Proteomes" id="UP000095468">
    <property type="component" value="Unassembled WGS sequence"/>
</dbReference>
<dbReference type="NCBIfam" id="NF002969">
    <property type="entry name" value="PRK03643.1"/>
    <property type="match status" value="1"/>
</dbReference>
<dbReference type="GO" id="GO:0009026">
    <property type="term" value="F:tagaturonate reductase activity"/>
    <property type="evidence" value="ECO:0007669"/>
    <property type="project" value="UniProtKB-EC"/>
</dbReference>
<dbReference type="PANTHER" id="PTHR30524:SF0">
    <property type="entry name" value="ALTRONATE OXIDOREDUCTASE-RELATED"/>
    <property type="match status" value="1"/>
</dbReference>
<evidence type="ECO:0000259" key="4">
    <source>
        <dbReference type="Pfam" id="PF01232"/>
    </source>
</evidence>
<feature type="domain" description="Mannitol dehydrogenase N-terminal" evidence="4">
    <location>
        <begin position="26"/>
        <end position="269"/>
    </location>
</feature>
<dbReference type="Pfam" id="PF01232">
    <property type="entry name" value="Mannitol_dh"/>
    <property type="match status" value="1"/>
</dbReference>
<evidence type="ECO:0000313" key="6">
    <source>
        <dbReference type="EMBL" id="CUN89253.1"/>
    </source>
</evidence>
<dbReference type="Pfam" id="PF08125">
    <property type="entry name" value="Mannitol_dh_C"/>
    <property type="match status" value="1"/>
</dbReference>
<organism evidence="6 7">
    <name type="scientific">Collinsella aerofaciens</name>
    <dbReference type="NCBI Taxonomy" id="74426"/>
    <lineage>
        <taxon>Bacteria</taxon>
        <taxon>Bacillati</taxon>
        <taxon>Actinomycetota</taxon>
        <taxon>Coriobacteriia</taxon>
        <taxon>Coriobacteriales</taxon>
        <taxon>Coriobacteriaceae</taxon>
        <taxon>Collinsella</taxon>
    </lineage>
</organism>
<dbReference type="Gene3D" id="3.40.50.720">
    <property type="entry name" value="NAD(P)-binding Rossmann-like Domain"/>
    <property type="match status" value="1"/>
</dbReference>
<dbReference type="InterPro" id="IPR013118">
    <property type="entry name" value="Mannitol_DH_C"/>
</dbReference>
<evidence type="ECO:0000313" key="7">
    <source>
        <dbReference type="Proteomes" id="UP000095468"/>
    </source>
</evidence>
<protein>
    <submittedName>
        <fullName evidence="6">Altronate oxidoreductase</fullName>
        <ecNumber evidence="6">1.1.1.58</ecNumber>
    </submittedName>
</protein>
<accession>A0A174ALV0</accession>
<sequence>MENISYDTLEKIGYEGYLLPKDAPEKVLQFGEGNFLRAFVDRFFDMGNEATGWNGKIVMVQPISGAFGFADGINAQDDLYTVLVRGKEDGNTVDESRVISACSRCINPYREDDYRAMMEVAVSDDLEIIVSNTTEAGIAYDPSCKADDMPPASFPAKLAQVLHTRWAAGKPGVIVLACELIDHNGEELLRIMNQYVSDWGWEDEFAQWMANDCTVCTTLVDTIVPGRIRDASEAAAVAERLGYEDPFLAVREPFQMWGIQGDESLAEKLPFVKAGLPGVFVTPDVTPYKKRKVRILNGAHTAFVPGSWVAGFDIVRDCMHDETIRGFMNTMLYDEVIPTLAADLDVEDCKAFAAAVENRFDNPFIDHALLSICLNSTAKWRARDLPTLKDYVAETGNLPKCLATSLATLISFYTQELVSREGDGLHLRRSDGTEYTAQDDAFVLDFYAAHAGADDAQLVHDVLTNEQMWGEDLTQIAGLEEFVVSALAVVRAEGAKQAFANAQA</sequence>
<dbReference type="SUPFAM" id="SSF51735">
    <property type="entry name" value="NAD(P)-binding Rossmann-fold domains"/>
    <property type="match status" value="1"/>
</dbReference>
<dbReference type="InterPro" id="IPR013131">
    <property type="entry name" value="Mannitol_DH_N"/>
</dbReference>
<dbReference type="SUPFAM" id="SSF48179">
    <property type="entry name" value="6-phosphogluconate dehydrogenase C-terminal domain-like"/>
    <property type="match status" value="1"/>
</dbReference>
<dbReference type="GO" id="GO:0005829">
    <property type="term" value="C:cytosol"/>
    <property type="evidence" value="ECO:0007669"/>
    <property type="project" value="TreeGrafter"/>
</dbReference>
<dbReference type="Gene3D" id="1.10.1040.10">
    <property type="entry name" value="N-(1-d-carboxylethyl)-l-norvaline Dehydrogenase, domain 2"/>
    <property type="match status" value="1"/>
</dbReference>
<dbReference type="EMBL" id="CYYP01000005">
    <property type="protein sequence ID" value="CUN89253.1"/>
    <property type="molecule type" value="Genomic_DNA"/>
</dbReference>
<evidence type="ECO:0000256" key="2">
    <source>
        <dbReference type="ARBA" id="ARBA00023027"/>
    </source>
</evidence>
<dbReference type="InterPro" id="IPR013328">
    <property type="entry name" value="6PGD_dom2"/>
</dbReference>